<keyword evidence="3" id="KW-1185">Reference proteome</keyword>
<proteinExistence type="predicted"/>
<name>A0A4Q0S7D0_9BRAD</name>
<comment type="caution">
    <text evidence="2">The sequence shown here is derived from an EMBL/GenBank/DDBJ whole genome shotgun (WGS) entry which is preliminary data.</text>
</comment>
<reference evidence="2 3" key="1">
    <citation type="submission" date="2015-04" db="EMBL/GenBank/DDBJ databases">
        <title>Comparative genomics of rhizobia nodulating Arachis hypogaea in China.</title>
        <authorList>
            <person name="Li Y."/>
        </authorList>
    </citation>
    <scope>NUCLEOTIDE SEQUENCE [LARGE SCALE GENOMIC DNA]</scope>
    <source>
        <strain evidence="2 3">CCBAU 51757</strain>
    </source>
</reference>
<dbReference type="RefSeq" id="WP_128948093.1">
    <property type="nucleotide sequence ID" value="NZ_LBJC01000008.1"/>
</dbReference>
<sequence length="63" mass="6807">MISINDTGRLQQNNAANYREGIMPADALLVTVVVVAIFVAFAAALAWADRQTSSGRLDLDSKR</sequence>
<evidence type="ECO:0000313" key="2">
    <source>
        <dbReference type="EMBL" id="RXH29475.1"/>
    </source>
</evidence>
<protein>
    <submittedName>
        <fullName evidence="2">Uncharacterized protein</fullName>
    </submittedName>
</protein>
<evidence type="ECO:0000256" key="1">
    <source>
        <dbReference type="SAM" id="Phobius"/>
    </source>
</evidence>
<evidence type="ECO:0000313" key="3">
    <source>
        <dbReference type="Proteomes" id="UP000289546"/>
    </source>
</evidence>
<dbReference type="Proteomes" id="UP000289546">
    <property type="component" value="Unassembled WGS sequence"/>
</dbReference>
<dbReference type="EMBL" id="LBJQ01000071">
    <property type="protein sequence ID" value="RXH29475.1"/>
    <property type="molecule type" value="Genomic_DNA"/>
</dbReference>
<feature type="transmembrane region" description="Helical" evidence="1">
    <location>
        <begin position="27"/>
        <end position="48"/>
    </location>
</feature>
<keyword evidence="1" id="KW-0472">Membrane</keyword>
<keyword evidence="1" id="KW-0812">Transmembrane</keyword>
<gene>
    <name evidence="2" type="ORF">XH99_13405</name>
</gene>
<organism evidence="2 3">
    <name type="scientific">Bradyrhizobium nanningense</name>
    <dbReference type="NCBI Taxonomy" id="1325118"/>
    <lineage>
        <taxon>Bacteria</taxon>
        <taxon>Pseudomonadati</taxon>
        <taxon>Pseudomonadota</taxon>
        <taxon>Alphaproteobacteria</taxon>
        <taxon>Hyphomicrobiales</taxon>
        <taxon>Nitrobacteraceae</taxon>
        <taxon>Bradyrhizobium</taxon>
    </lineage>
</organism>
<dbReference type="AlphaFoldDB" id="A0A4Q0S7D0"/>
<accession>A0A4Q0S7D0</accession>
<keyword evidence="1" id="KW-1133">Transmembrane helix</keyword>